<comment type="similarity">
    <text evidence="1">Belongs to the LysR transcriptional regulatory family.</text>
</comment>
<dbReference type="GO" id="GO:0006351">
    <property type="term" value="P:DNA-templated transcription"/>
    <property type="evidence" value="ECO:0007669"/>
    <property type="project" value="TreeGrafter"/>
</dbReference>
<dbReference type="InterPro" id="IPR000847">
    <property type="entry name" value="LysR_HTH_N"/>
</dbReference>
<feature type="domain" description="HTH lysR-type" evidence="5">
    <location>
        <begin position="2"/>
        <end position="59"/>
    </location>
</feature>
<dbReference type="SUPFAM" id="SSF46785">
    <property type="entry name" value="Winged helix' DNA-binding domain"/>
    <property type="match status" value="1"/>
</dbReference>
<dbReference type="InterPro" id="IPR058163">
    <property type="entry name" value="LysR-type_TF_proteobact-type"/>
</dbReference>
<dbReference type="Gene3D" id="1.10.10.10">
    <property type="entry name" value="Winged helix-like DNA-binding domain superfamily/Winged helix DNA-binding domain"/>
    <property type="match status" value="1"/>
</dbReference>
<dbReference type="PRINTS" id="PR00039">
    <property type="entry name" value="HTHLYSR"/>
</dbReference>
<evidence type="ECO:0000313" key="6">
    <source>
        <dbReference type="EMBL" id="SFD66812.1"/>
    </source>
</evidence>
<evidence type="ECO:0000313" key="7">
    <source>
        <dbReference type="Proteomes" id="UP000198862"/>
    </source>
</evidence>
<protein>
    <submittedName>
        <fullName evidence="6">DNA-binding transcriptional regulator, LysR family</fullName>
    </submittedName>
</protein>
<organism evidence="6 7">
    <name type="scientific">Pseudoalteromonas denitrificans DSM 6059</name>
    <dbReference type="NCBI Taxonomy" id="1123010"/>
    <lineage>
        <taxon>Bacteria</taxon>
        <taxon>Pseudomonadati</taxon>
        <taxon>Pseudomonadota</taxon>
        <taxon>Gammaproteobacteria</taxon>
        <taxon>Alteromonadales</taxon>
        <taxon>Pseudoalteromonadaceae</taxon>
        <taxon>Pseudoalteromonas</taxon>
    </lineage>
</organism>
<dbReference type="AlphaFoldDB" id="A0A1I1U7L2"/>
<dbReference type="Proteomes" id="UP000198862">
    <property type="component" value="Unassembled WGS sequence"/>
</dbReference>
<gene>
    <name evidence="6" type="ORF">SAMN02745724_05140</name>
</gene>
<evidence type="ECO:0000256" key="2">
    <source>
        <dbReference type="ARBA" id="ARBA00023015"/>
    </source>
</evidence>
<dbReference type="GO" id="GO:0043565">
    <property type="term" value="F:sequence-specific DNA binding"/>
    <property type="evidence" value="ECO:0007669"/>
    <property type="project" value="TreeGrafter"/>
</dbReference>
<dbReference type="OrthoDB" id="570111at2"/>
<dbReference type="PROSITE" id="PS50931">
    <property type="entry name" value="HTH_LYSR"/>
    <property type="match status" value="1"/>
</dbReference>
<dbReference type="InterPro" id="IPR036390">
    <property type="entry name" value="WH_DNA-bd_sf"/>
</dbReference>
<dbReference type="InterPro" id="IPR005119">
    <property type="entry name" value="LysR_subst-bd"/>
</dbReference>
<keyword evidence="4" id="KW-0804">Transcription</keyword>
<evidence type="ECO:0000256" key="1">
    <source>
        <dbReference type="ARBA" id="ARBA00009437"/>
    </source>
</evidence>
<dbReference type="SUPFAM" id="SSF53850">
    <property type="entry name" value="Periplasmic binding protein-like II"/>
    <property type="match status" value="1"/>
</dbReference>
<sequence length="290" mass="33174">MIDWDDIRFFLAVAQNGNVTAAARALNVNHSTVSRRIAALEEKHGVRLFERIPSGYEMTSAAEDIYQLALELEAKNQQISRRLFGQDSRLQGEINLTMPHDIFEYSLVNDFADFKEQQPKIQLNLCVGQGLKNLAAREADIAIRLTPAPPDYLIGKKIAQIQHGIYQSIKLEKSNSIPIIAWQNETQVPDWAKIHFENAHIAIRVDDLYAMYCAVKAGIGIARMPCYLPDTIANESVKRLPINIPLSNWGVWVLSHVDLRHTRRVRCCKDFLTERLIHKKTYFEGHRSHY</sequence>
<evidence type="ECO:0000256" key="4">
    <source>
        <dbReference type="ARBA" id="ARBA00023163"/>
    </source>
</evidence>
<dbReference type="Gene3D" id="3.40.190.290">
    <property type="match status" value="1"/>
</dbReference>
<keyword evidence="2" id="KW-0805">Transcription regulation</keyword>
<name>A0A1I1U7L2_9GAMM</name>
<accession>A0A1I1U7L2</accession>
<dbReference type="PANTHER" id="PTHR30537:SF3">
    <property type="entry name" value="TRANSCRIPTIONAL REGULATORY PROTEIN"/>
    <property type="match status" value="1"/>
</dbReference>
<dbReference type="STRING" id="1123010.SAMN02745724_05140"/>
<proteinExistence type="inferred from homology"/>
<dbReference type="Pfam" id="PF00126">
    <property type="entry name" value="HTH_1"/>
    <property type="match status" value="1"/>
</dbReference>
<dbReference type="GO" id="GO:0003700">
    <property type="term" value="F:DNA-binding transcription factor activity"/>
    <property type="evidence" value="ECO:0007669"/>
    <property type="project" value="InterPro"/>
</dbReference>
<dbReference type="InterPro" id="IPR036388">
    <property type="entry name" value="WH-like_DNA-bd_sf"/>
</dbReference>
<keyword evidence="7" id="KW-1185">Reference proteome</keyword>
<keyword evidence="3 6" id="KW-0238">DNA-binding</keyword>
<dbReference type="EMBL" id="FOLO01000083">
    <property type="protein sequence ID" value="SFD66812.1"/>
    <property type="molecule type" value="Genomic_DNA"/>
</dbReference>
<dbReference type="PANTHER" id="PTHR30537">
    <property type="entry name" value="HTH-TYPE TRANSCRIPTIONAL REGULATOR"/>
    <property type="match status" value="1"/>
</dbReference>
<evidence type="ECO:0000259" key="5">
    <source>
        <dbReference type="PROSITE" id="PS50931"/>
    </source>
</evidence>
<reference evidence="6 7" key="1">
    <citation type="submission" date="2016-10" db="EMBL/GenBank/DDBJ databases">
        <authorList>
            <person name="de Groot N.N."/>
        </authorList>
    </citation>
    <scope>NUCLEOTIDE SEQUENCE [LARGE SCALE GENOMIC DNA]</scope>
    <source>
        <strain evidence="6 7">DSM 6059</strain>
    </source>
</reference>
<dbReference type="RefSeq" id="WP_091991530.1">
    <property type="nucleotide sequence ID" value="NZ_FOLO01000083.1"/>
</dbReference>
<dbReference type="Pfam" id="PF03466">
    <property type="entry name" value="LysR_substrate"/>
    <property type="match status" value="1"/>
</dbReference>
<evidence type="ECO:0000256" key="3">
    <source>
        <dbReference type="ARBA" id="ARBA00023125"/>
    </source>
</evidence>